<keyword evidence="2" id="KW-1185">Reference proteome</keyword>
<sequence length="91" mass="10670">MLIFGFIIAILMIALPFAYIVSRRQNEHEERKLELEARRAEAERGTDPAGRKLEERVRVLERIVTDRGQDLARQIEDLRRIEGAVDKERAR</sequence>
<evidence type="ECO:0000313" key="2">
    <source>
        <dbReference type="Proteomes" id="UP000275232"/>
    </source>
</evidence>
<proteinExistence type="predicted"/>
<gene>
    <name evidence="1" type="ORF">EG799_11170</name>
</gene>
<dbReference type="EMBL" id="RPFZ01000001">
    <property type="protein sequence ID" value="RPF72820.1"/>
    <property type="molecule type" value="Genomic_DNA"/>
</dbReference>
<protein>
    <recommendedName>
        <fullName evidence="3">Phage shock protein B</fullName>
    </recommendedName>
</protein>
<reference evidence="1 2" key="1">
    <citation type="submission" date="2018-11" db="EMBL/GenBank/DDBJ databases">
        <title>Erythrobacter spongiae sp. nov., isolated from a marine sponge.</title>
        <authorList>
            <person name="Zhuang L."/>
            <person name="Luo L."/>
        </authorList>
    </citation>
    <scope>NUCLEOTIDE SEQUENCE [LARGE SCALE GENOMIC DNA]</scope>
    <source>
        <strain evidence="1 2">HN-E23</strain>
    </source>
</reference>
<dbReference type="AlphaFoldDB" id="A0A3N5CYP1"/>
<evidence type="ECO:0000313" key="1">
    <source>
        <dbReference type="EMBL" id="RPF72820.1"/>
    </source>
</evidence>
<accession>A0A3N5CYP1</accession>
<comment type="caution">
    <text evidence="1">The sequence shown here is derived from an EMBL/GenBank/DDBJ whole genome shotgun (WGS) entry which is preliminary data.</text>
</comment>
<evidence type="ECO:0008006" key="3">
    <source>
        <dbReference type="Google" id="ProtNLM"/>
    </source>
</evidence>
<name>A0A3N5CYP1_9SPHN</name>
<dbReference type="Proteomes" id="UP000275232">
    <property type="component" value="Unassembled WGS sequence"/>
</dbReference>
<organism evidence="1 2">
    <name type="scientific">Aurantiacibacter spongiae</name>
    <dbReference type="NCBI Taxonomy" id="2488860"/>
    <lineage>
        <taxon>Bacteria</taxon>
        <taxon>Pseudomonadati</taxon>
        <taxon>Pseudomonadota</taxon>
        <taxon>Alphaproteobacteria</taxon>
        <taxon>Sphingomonadales</taxon>
        <taxon>Erythrobacteraceae</taxon>
        <taxon>Aurantiacibacter</taxon>
    </lineage>
</organism>